<accession>A0A0F2MJX2</accession>
<keyword evidence="6" id="KW-0999">Mitochondrion inner membrane</keyword>
<evidence type="ECO:0000256" key="6">
    <source>
        <dbReference type="ARBA" id="ARBA00022792"/>
    </source>
</evidence>
<keyword evidence="8" id="KW-1133">Transmembrane helix</keyword>
<evidence type="ECO:0000256" key="3">
    <source>
        <dbReference type="ARBA" id="ARBA00020796"/>
    </source>
</evidence>
<keyword evidence="10" id="KW-0496">Mitochondrion</keyword>
<feature type="compositionally biased region" description="Basic and acidic residues" evidence="12">
    <location>
        <begin position="260"/>
        <end position="273"/>
    </location>
</feature>
<dbReference type="GO" id="GO:0005743">
    <property type="term" value="C:mitochondrial inner membrane"/>
    <property type="evidence" value="ECO:0007669"/>
    <property type="project" value="UniProtKB-SubCell"/>
</dbReference>
<dbReference type="GeneID" id="27668223"/>
<dbReference type="EMBL" id="AXCR01000001">
    <property type="protein sequence ID" value="KJR89988.1"/>
    <property type="molecule type" value="Genomic_DNA"/>
</dbReference>
<dbReference type="KEGG" id="ssck:SPSK_06240"/>
<evidence type="ECO:0000256" key="11">
    <source>
        <dbReference type="ARBA" id="ARBA00023136"/>
    </source>
</evidence>
<dbReference type="GO" id="GO:0015031">
    <property type="term" value="P:protein transport"/>
    <property type="evidence" value="ECO:0007669"/>
    <property type="project" value="UniProtKB-KW"/>
</dbReference>
<reference evidence="13 14" key="2">
    <citation type="journal article" date="2015" name="Eukaryot. Cell">
        <title>Asexual propagation of a virulent clone complex in a human and feline outbreak of sporotrichosis.</title>
        <authorList>
            <person name="Teixeira Mde M."/>
            <person name="Rodrigues A.M."/>
            <person name="Tsui C.K."/>
            <person name="de Almeida L.G."/>
            <person name="Van Diepeningen A.D."/>
            <person name="van den Ende B.G."/>
            <person name="Fernandes G.F."/>
            <person name="Kano R."/>
            <person name="Hamelin R.C."/>
            <person name="Lopes-Bezerra L.M."/>
            <person name="Vasconcelos A.T."/>
            <person name="de Hoog S."/>
            <person name="de Camargo Z.P."/>
            <person name="Felipe M.S."/>
        </authorList>
    </citation>
    <scope>NUCLEOTIDE SEQUENCE [LARGE SCALE GENOMIC DNA]</scope>
    <source>
        <strain evidence="13 14">1099-18</strain>
    </source>
</reference>
<gene>
    <name evidence="13" type="ORF">SPSK_06240</name>
</gene>
<evidence type="ECO:0000256" key="4">
    <source>
        <dbReference type="ARBA" id="ARBA00022448"/>
    </source>
</evidence>
<dbReference type="RefSeq" id="XP_016592664.1">
    <property type="nucleotide sequence ID" value="XM_016732946.1"/>
</dbReference>
<dbReference type="Proteomes" id="UP000033710">
    <property type="component" value="Unassembled WGS sequence"/>
</dbReference>
<keyword evidence="5" id="KW-0812">Transmembrane</keyword>
<feature type="compositionally biased region" description="Low complexity" evidence="12">
    <location>
        <begin position="232"/>
        <end position="252"/>
    </location>
</feature>
<evidence type="ECO:0000313" key="13">
    <source>
        <dbReference type="EMBL" id="KJR89988.1"/>
    </source>
</evidence>
<evidence type="ECO:0000256" key="5">
    <source>
        <dbReference type="ARBA" id="ARBA00022692"/>
    </source>
</evidence>
<dbReference type="PANTHER" id="PTHR12358">
    <property type="entry name" value="SPHINGOSINE KINASE"/>
    <property type="match status" value="1"/>
</dbReference>
<dbReference type="AlphaFoldDB" id="A0A0F2MJX2"/>
<protein>
    <recommendedName>
        <fullName evidence="3">Mitochondrial import inner membrane translocase subunit TIM54</fullName>
    </recommendedName>
</protein>
<dbReference type="PANTHER" id="PTHR12358:SF101">
    <property type="entry name" value="MITOCHONDRIAL IMPORT INNER MEMBRANE TRANSLOCASE SUBUNIT TIM54"/>
    <property type="match status" value="1"/>
</dbReference>
<comment type="caution">
    <text evidence="13">The sequence shown here is derived from an EMBL/GenBank/DDBJ whole genome shotgun (WGS) entry which is preliminary data.</text>
</comment>
<reference evidence="13 14" key="1">
    <citation type="journal article" date="2014" name="BMC Genomics">
        <title>Comparative genomics of the major fungal agents of human and animal Sporotrichosis: Sporothrix schenckii and Sporothrix brasiliensis.</title>
        <authorList>
            <person name="Teixeira M.M."/>
            <person name="de Almeida L.G."/>
            <person name="Kubitschek-Barreira P."/>
            <person name="Alves F.L."/>
            <person name="Kioshima E.S."/>
            <person name="Abadio A.K."/>
            <person name="Fernandes L."/>
            <person name="Derengowski L.S."/>
            <person name="Ferreira K.S."/>
            <person name="Souza R.C."/>
            <person name="Ruiz J.C."/>
            <person name="de Andrade N.C."/>
            <person name="Paes H.C."/>
            <person name="Nicola A.M."/>
            <person name="Albuquerque P."/>
            <person name="Gerber A.L."/>
            <person name="Martins V.P."/>
            <person name="Peconick L.D."/>
            <person name="Neto A.V."/>
            <person name="Chaucanez C.B."/>
            <person name="Silva P.A."/>
            <person name="Cunha O.L."/>
            <person name="de Oliveira F.F."/>
            <person name="dos Santos T.C."/>
            <person name="Barros A.L."/>
            <person name="Soares M.A."/>
            <person name="de Oliveira L.M."/>
            <person name="Marini M.M."/>
            <person name="Villalobos-Duno H."/>
            <person name="Cunha M.M."/>
            <person name="de Hoog S."/>
            <person name="da Silveira J.F."/>
            <person name="Henrissat B."/>
            <person name="Nino-Vega G.A."/>
            <person name="Cisalpino P.S."/>
            <person name="Mora-Montes H.M."/>
            <person name="Almeida S.R."/>
            <person name="Stajich J.E."/>
            <person name="Lopes-Bezerra L.M."/>
            <person name="Vasconcelos A.T."/>
            <person name="Felipe M.S."/>
        </authorList>
    </citation>
    <scope>NUCLEOTIDE SEQUENCE [LARGE SCALE GENOMIC DNA]</scope>
    <source>
        <strain evidence="13 14">1099-18</strain>
    </source>
</reference>
<keyword evidence="9" id="KW-0811">Translocation</keyword>
<evidence type="ECO:0000313" key="14">
    <source>
        <dbReference type="Proteomes" id="UP000033710"/>
    </source>
</evidence>
<evidence type="ECO:0000256" key="1">
    <source>
        <dbReference type="ARBA" id="ARBA00004434"/>
    </source>
</evidence>
<comment type="subcellular location">
    <subcellularLocation>
        <location evidence="1">Mitochondrion inner membrane</location>
        <topology evidence="1">Single-pass membrane protein</topology>
    </subcellularLocation>
</comment>
<keyword evidence="4" id="KW-0813">Transport</keyword>
<keyword evidence="11" id="KW-0472">Membrane</keyword>
<comment type="similarity">
    <text evidence="2">Belongs to the TIM54 family.</text>
</comment>
<evidence type="ECO:0000256" key="2">
    <source>
        <dbReference type="ARBA" id="ARBA00006355"/>
    </source>
</evidence>
<dbReference type="InterPro" id="IPR021056">
    <property type="entry name" value="Mt_import_IM_translocase_Tim54"/>
</dbReference>
<dbReference type="Pfam" id="PF11711">
    <property type="entry name" value="Tim54"/>
    <property type="match status" value="1"/>
</dbReference>
<dbReference type="InterPro" id="IPR050187">
    <property type="entry name" value="Lipid_Phosphate_FormReg"/>
</dbReference>
<organism evidence="13 14">
    <name type="scientific">Sporothrix schenckii 1099-18</name>
    <dbReference type="NCBI Taxonomy" id="1397361"/>
    <lineage>
        <taxon>Eukaryota</taxon>
        <taxon>Fungi</taxon>
        <taxon>Dikarya</taxon>
        <taxon>Ascomycota</taxon>
        <taxon>Pezizomycotina</taxon>
        <taxon>Sordariomycetes</taxon>
        <taxon>Sordariomycetidae</taxon>
        <taxon>Ophiostomatales</taxon>
        <taxon>Ophiostomataceae</taxon>
        <taxon>Sporothrix</taxon>
    </lineage>
</organism>
<sequence length="476" mass="52281">MADQKPAPEPAKPAKPVNPALRMMGLPSLPRKLPSRNWLIFWGISSTLAAAIIYDRREKRRATARWAHAVAPLARELLPDTSAMPRRVTVYLEAPPGDGLRAAQEHFKEYIKPVLASSGLDWEFVVGRRQGDVRAVVAERVRRTRRQDVTATTEVPTETDLPTDDDVVATVRARNGIPEYAGVKGDIVVGRHTWKEYVRGLHEGWLGPLTAPAPAPAPAAAPVGTAEHKTTDGATGTGADDLDASPTASAPTPDAPDAPETPKPDEKPEDTAPKRPPQPVPYNSVDDYPSSPLPRLIPAELGPSVPIPFPHLLGFLNTPIRIYRFLHRRRLADEIGREVAAVCFATATREYREAVAGGFGDADDGCEQQTALAHEEKDWVKSAWTDSAEDLKNDPALATRDTPWRRPVVVDPRIGQRMRRFVLSAADEAAARAITVPEAEIEGWTKGKLRQLGRWAGRRWRGDDKFRPNVANLDDE</sequence>
<feature type="region of interest" description="Disordered" evidence="12">
    <location>
        <begin position="212"/>
        <end position="291"/>
    </location>
</feature>
<evidence type="ECO:0000256" key="12">
    <source>
        <dbReference type="SAM" id="MobiDB-lite"/>
    </source>
</evidence>
<dbReference type="OrthoDB" id="5598305at2759"/>
<name>A0A0F2MJX2_SPOSC</name>
<evidence type="ECO:0000256" key="9">
    <source>
        <dbReference type="ARBA" id="ARBA00023010"/>
    </source>
</evidence>
<evidence type="ECO:0000256" key="7">
    <source>
        <dbReference type="ARBA" id="ARBA00022927"/>
    </source>
</evidence>
<keyword evidence="7" id="KW-0653">Protein transport</keyword>
<proteinExistence type="inferred from homology"/>
<evidence type="ECO:0000256" key="8">
    <source>
        <dbReference type="ARBA" id="ARBA00022989"/>
    </source>
</evidence>
<evidence type="ECO:0000256" key="10">
    <source>
        <dbReference type="ARBA" id="ARBA00023128"/>
    </source>
</evidence>
<dbReference type="VEuPathDB" id="FungiDB:SPSK_06240"/>